<dbReference type="EMBL" id="JARKIF010000006">
    <property type="protein sequence ID" value="KAJ7636800.1"/>
    <property type="molecule type" value="Genomic_DNA"/>
</dbReference>
<accession>A0AAD7C1U2</accession>
<evidence type="ECO:0000313" key="3">
    <source>
        <dbReference type="Proteomes" id="UP001221142"/>
    </source>
</evidence>
<feature type="compositionally biased region" description="Polar residues" evidence="1">
    <location>
        <begin position="31"/>
        <end position="41"/>
    </location>
</feature>
<comment type="caution">
    <text evidence="2">The sequence shown here is derived from an EMBL/GenBank/DDBJ whole genome shotgun (WGS) entry which is preliminary data.</text>
</comment>
<gene>
    <name evidence="2" type="ORF">FB45DRAFT_1001756</name>
</gene>
<feature type="compositionally biased region" description="Low complexity" evidence="1">
    <location>
        <begin position="51"/>
        <end position="63"/>
    </location>
</feature>
<evidence type="ECO:0000256" key="1">
    <source>
        <dbReference type="SAM" id="MobiDB-lite"/>
    </source>
</evidence>
<feature type="region of interest" description="Disordered" evidence="1">
    <location>
        <begin position="23"/>
        <end position="64"/>
    </location>
</feature>
<organism evidence="2 3">
    <name type="scientific">Roridomyces roridus</name>
    <dbReference type="NCBI Taxonomy" id="1738132"/>
    <lineage>
        <taxon>Eukaryota</taxon>
        <taxon>Fungi</taxon>
        <taxon>Dikarya</taxon>
        <taxon>Basidiomycota</taxon>
        <taxon>Agaricomycotina</taxon>
        <taxon>Agaricomycetes</taxon>
        <taxon>Agaricomycetidae</taxon>
        <taxon>Agaricales</taxon>
        <taxon>Marasmiineae</taxon>
        <taxon>Mycenaceae</taxon>
        <taxon>Roridomyces</taxon>
    </lineage>
</organism>
<sequence length="426" mass="47689">MSFSWNYQDDNITESTMYEYEGRSLRDGHASRNSAEISRSYTRQKRDASRTHPSSSPSTHTHTCGVCARETRPYAWRGQILREWNGIQPAWKGGGGGYGGVYTNVNAEDMSRIPFGARSEYSDGVVFGVQPVHESRWLPRPSQRIVNGSQEQRMHGVIEAGRVGGLSKAPTVSPRSNGAKDRSMEEPKEGEVRANFVVQKARTRATRRIRGMGIWEKSGAGGRAGEAGGSAKIERSITTERVAPYGPDTGAKDEVNAANMPGRKHRFGRVKCGFESVWCTGRVMRPEERWEQRRREAGGGRKRGKMIILDPQGAQLKASELWWPSMLDAPASSKFRAYDVGASHRPQANNRMTLWTTLLHLTAKKNLPIALGRSITVRASVLVHKFVQKLLGLTEDPNGHEFHGDRPRKYTRELQWKRAMNFMAVP</sequence>
<name>A0AAD7C1U2_9AGAR</name>
<proteinExistence type="predicted"/>
<reference evidence="2" key="1">
    <citation type="submission" date="2023-03" db="EMBL/GenBank/DDBJ databases">
        <title>Massive genome expansion in bonnet fungi (Mycena s.s.) driven by repeated elements and novel gene families across ecological guilds.</title>
        <authorList>
            <consortium name="Lawrence Berkeley National Laboratory"/>
            <person name="Harder C.B."/>
            <person name="Miyauchi S."/>
            <person name="Viragh M."/>
            <person name="Kuo A."/>
            <person name="Thoen E."/>
            <person name="Andreopoulos B."/>
            <person name="Lu D."/>
            <person name="Skrede I."/>
            <person name="Drula E."/>
            <person name="Henrissat B."/>
            <person name="Morin E."/>
            <person name="Kohler A."/>
            <person name="Barry K."/>
            <person name="LaButti K."/>
            <person name="Morin E."/>
            <person name="Salamov A."/>
            <person name="Lipzen A."/>
            <person name="Mereny Z."/>
            <person name="Hegedus B."/>
            <person name="Baldrian P."/>
            <person name="Stursova M."/>
            <person name="Weitz H."/>
            <person name="Taylor A."/>
            <person name="Grigoriev I.V."/>
            <person name="Nagy L.G."/>
            <person name="Martin F."/>
            <person name="Kauserud H."/>
        </authorList>
    </citation>
    <scope>NUCLEOTIDE SEQUENCE</scope>
    <source>
        <strain evidence="2">9284</strain>
    </source>
</reference>
<protein>
    <submittedName>
        <fullName evidence="2">Uncharacterized protein</fullName>
    </submittedName>
</protein>
<evidence type="ECO:0000313" key="2">
    <source>
        <dbReference type="EMBL" id="KAJ7636800.1"/>
    </source>
</evidence>
<feature type="compositionally biased region" description="Basic and acidic residues" evidence="1">
    <location>
        <begin position="178"/>
        <end position="190"/>
    </location>
</feature>
<dbReference type="Proteomes" id="UP001221142">
    <property type="component" value="Unassembled WGS sequence"/>
</dbReference>
<feature type="region of interest" description="Disordered" evidence="1">
    <location>
        <begin position="165"/>
        <end position="190"/>
    </location>
</feature>
<keyword evidence="3" id="KW-1185">Reference proteome</keyword>
<dbReference type="AlphaFoldDB" id="A0AAD7C1U2"/>